<evidence type="ECO:0000313" key="2">
    <source>
        <dbReference type="Proteomes" id="UP001199919"/>
    </source>
</evidence>
<dbReference type="PROSITE" id="PS51257">
    <property type="entry name" value="PROKAR_LIPOPROTEIN"/>
    <property type="match status" value="1"/>
</dbReference>
<gene>
    <name evidence="1" type="ORF">LT679_09045</name>
</gene>
<protein>
    <recommendedName>
        <fullName evidence="3">Lipoprotein</fullName>
    </recommendedName>
</protein>
<sequence length="97" mass="11189">MKKVLTIAASIFFIVGCTVQRLHPVTIGMSEEQFKIEHSKSKIVEMSTDRTVYKDWDRSSIPEDYVVKFYYFIKSKLVLMDEGFLPIGATVRVPTPR</sequence>
<evidence type="ECO:0000313" key="1">
    <source>
        <dbReference type="EMBL" id="MCD8740743.1"/>
    </source>
</evidence>
<evidence type="ECO:0008006" key="3">
    <source>
        <dbReference type="Google" id="ProtNLM"/>
    </source>
</evidence>
<dbReference type="Proteomes" id="UP001199919">
    <property type="component" value="Unassembled WGS sequence"/>
</dbReference>
<comment type="caution">
    <text evidence="1">The sequence shown here is derived from an EMBL/GenBank/DDBJ whole genome shotgun (WGS) entry which is preliminary data.</text>
</comment>
<reference evidence="1 2" key="1">
    <citation type="submission" date="2021-12" db="EMBL/GenBank/DDBJ databases">
        <title>Mucilaginibacter roseus genome.</title>
        <authorList>
            <person name="Ferreira J.R."/>
            <person name="Newman J.D."/>
        </authorList>
    </citation>
    <scope>NUCLEOTIDE SEQUENCE [LARGE SCALE GENOMIC DNA]</scope>
    <source>
        <strain evidence="1 2">LMG 28454</strain>
    </source>
</reference>
<accession>A0ABS8U0V1</accession>
<keyword evidence="2" id="KW-1185">Reference proteome</keyword>
<dbReference type="RefSeq" id="WP_232177131.1">
    <property type="nucleotide sequence ID" value="NZ_JAJPWV010000002.1"/>
</dbReference>
<proteinExistence type="predicted"/>
<dbReference type="EMBL" id="JAJPWV010000002">
    <property type="protein sequence ID" value="MCD8740743.1"/>
    <property type="molecule type" value="Genomic_DNA"/>
</dbReference>
<name>A0ABS8U0V1_9SPHI</name>
<organism evidence="1 2">
    <name type="scientific">Mucilaginibacter roseus</name>
    <dbReference type="NCBI Taxonomy" id="1528868"/>
    <lineage>
        <taxon>Bacteria</taxon>
        <taxon>Pseudomonadati</taxon>
        <taxon>Bacteroidota</taxon>
        <taxon>Sphingobacteriia</taxon>
        <taxon>Sphingobacteriales</taxon>
        <taxon>Sphingobacteriaceae</taxon>
        <taxon>Mucilaginibacter</taxon>
    </lineage>
</organism>